<dbReference type="EMBL" id="VOLQ01000030">
    <property type="protein sequence ID" value="TWX64622.1"/>
    <property type="molecule type" value="Genomic_DNA"/>
</dbReference>
<dbReference type="AlphaFoldDB" id="A0A5C6Q7C4"/>
<proteinExistence type="predicted"/>
<dbReference type="OrthoDB" id="6227655at2"/>
<evidence type="ECO:0000313" key="2">
    <source>
        <dbReference type="EMBL" id="TWX64622.1"/>
    </source>
</evidence>
<evidence type="ECO:0000313" key="3">
    <source>
        <dbReference type="Proteomes" id="UP000321525"/>
    </source>
</evidence>
<evidence type="ECO:0000313" key="4">
    <source>
        <dbReference type="Proteomes" id="UP000321917"/>
    </source>
</evidence>
<evidence type="ECO:0008006" key="5">
    <source>
        <dbReference type="Google" id="ProtNLM"/>
    </source>
</evidence>
<organism evidence="2 4">
    <name type="scientific">Colwellia hornerae</name>
    <dbReference type="NCBI Taxonomy" id="89402"/>
    <lineage>
        <taxon>Bacteria</taxon>
        <taxon>Pseudomonadati</taxon>
        <taxon>Pseudomonadota</taxon>
        <taxon>Gammaproteobacteria</taxon>
        <taxon>Alteromonadales</taxon>
        <taxon>Colwelliaceae</taxon>
        <taxon>Colwellia</taxon>
    </lineage>
</organism>
<protein>
    <recommendedName>
        <fullName evidence="5">DUF2946 domain-containing protein</fullName>
    </recommendedName>
</protein>
<comment type="caution">
    <text evidence="2">The sequence shown here is derived from an EMBL/GenBank/DDBJ whole genome shotgun (WGS) entry which is preliminary data.</text>
</comment>
<sequence>MSAFLCVTFSHSSHGELIPDNVELQQCKLCQHNIDTLKNTITLKLVNVTSYQELTQTLIIVNRYTPHYLIPQLRAPPVQ</sequence>
<dbReference type="EMBL" id="VOLR01000027">
    <property type="protein sequence ID" value="TWX55606.1"/>
    <property type="molecule type" value="Genomic_DNA"/>
</dbReference>
<dbReference type="RefSeq" id="WP_146800462.1">
    <property type="nucleotide sequence ID" value="NZ_VOLP01000026.1"/>
</dbReference>
<dbReference type="Proteomes" id="UP000321917">
    <property type="component" value="Unassembled WGS sequence"/>
</dbReference>
<gene>
    <name evidence="1" type="ORF">ESZ26_16010</name>
    <name evidence="2" type="ORF">ESZ27_14065</name>
</gene>
<name>A0A5C6Q7C4_9GAMM</name>
<evidence type="ECO:0000313" key="1">
    <source>
        <dbReference type="EMBL" id="TWX55606.1"/>
    </source>
</evidence>
<keyword evidence="3" id="KW-1185">Reference proteome</keyword>
<reference evidence="2 4" key="1">
    <citation type="submission" date="2019-07" db="EMBL/GenBank/DDBJ databases">
        <title>Genomes of sea-ice associated Colwellia species.</title>
        <authorList>
            <person name="Bowman J.P."/>
        </authorList>
    </citation>
    <scope>NUCLEOTIDE SEQUENCE [LARGE SCALE GENOMIC DNA]</scope>
    <source>
        <strain evidence="1 3">ACAM 607</strain>
        <strain evidence="2 4">IC036</strain>
    </source>
</reference>
<accession>A0A5C6Q7C4</accession>
<dbReference type="Proteomes" id="UP000321525">
    <property type="component" value="Unassembled WGS sequence"/>
</dbReference>